<evidence type="ECO:0000256" key="1">
    <source>
        <dbReference type="ARBA" id="ARBA00004651"/>
    </source>
</evidence>
<evidence type="ECO:0000256" key="5">
    <source>
        <dbReference type="ARBA" id="ARBA00022989"/>
    </source>
</evidence>
<keyword evidence="12" id="KW-1185">Reference proteome</keyword>
<evidence type="ECO:0000313" key="10">
    <source>
        <dbReference type="EMBL" id="KNB72174.1"/>
    </source>
</evidence>
<comment type="subcellular location">
    <subcellularLocation>
        <location evidence="1">Cell membrane</location>
        <topology evidence="1">Multi-pass membrane protein</topology>
    </subcellularLocation>
</comment>
<evidence type="ECO:0000313" key="9">
    <source>
        <dbReference type="EMBL" id="GED72231.1"/>
    </source>
</evidence>
<feature type="transmembrane region" description="Helical" evidence="7">
    <location>
        <begin position="6"/>
        <end position="26"/>
    </location>
</feature>
<dbReference type="OrthoDB" id="9778331at2"/>
<evidence type="ECO:0000256" key="2">
    <source>
        <dbReference type="ARBA" id="ARBA00006448"/>
    </source>
</evidence>
<evidence type="ECO:0000256" key="7">
    <source>
        <dbReference type="SAM" id="Phobius"/>
    </source>
</evidence>
<name>A0A0K9YTY2_9BACL</name>
<dbReference type="RefSeq" id="WP_049738221.1">
    <property type="nucleotide sequence ID" value="NZ_BJON01000026.1"/>
</dbReference>
<feature type="transmembrane region" description="Helical" evidence="7">
    <location>
        <begin position="58"/>
        <end position="79"/>
    </location>
</feature>
<feature type="transmembrane region" description="Helical" evidence="7">
    <location>
        <begin position="33"/>
        <end position="52"/>
    </location>
</feature>
<accession>A0A0K9YTY2</accession>
<dbReference type="PATRIC" id="fig|54915.3.peg.843"/>
<keyword evidence="5 7" id="KW-1133">Transmembrane helix</keyword>
<organism evidence="10 11">
    <name type="scientific">Brevibacillus reuszeri</name>
    <dbReference type="NCBI Taxonomy" id="54915"/>
    <lineage>
        <taxon>Bacteria</taxon>
        <taxon>Bacillati</taxon>
        <taxon>Bacillota</taxon>
        <taxon>Bacilli</taxon>
        <taxon>Bacillales</taxon>
        <taxon>Paenibacillaceae</taxon>
        <taxon>Brevibacillus</taxon>
    </lineage>
</organism>
<dbReference type="STRING" id="54915.ADS79_09640"/>
<dbReference type="Pfam" id="PF07870">
    <property type="entry name" value="DUF1657"/>
    <property type="match status" value="1"/>
</dbReference>
<keyword evidence="3" id="KW-1003">Cell membrane</keyword>
<reference evidence="11" key="1">
    <citation type="submission" date="2015-07" db="EMBL/GenBank/DDBJ databases">
        <title>Genome sequencing project for genomic taxonomy and phylogenomics of Bacillus-like bacteria.</title>
        <authorList>
            <person name="Liu B."/>
            <person name="Wang J."/>
            <person name="Zhu Y."/>
            <person name="Liu G."/>
            <person name="Chen Q."/>
            <person name="Chen Z."/>
            <person name="Lan J."/>
            <person name="Che J."/>
            <person name="Ge C."/>
            <person name="Shi H."/>
            <person name="Pan Z."/>
            <person name="Liu X."/>
        </authorList>
    </citation>
    <scope>NUCLEOTIDE SEQUENCE [LARGE SCALE GENOMIC DNA]</scope>
    <source>
        <strain evidence="11">DSM 9887</strain>
    </source>
</reference>
<evidence type="ECO:0000256" key="4">
    <source>
        <dbReference type="ARBA" id="ARBA00022692"/>
    </source>
</evidence>
<evidence type="ECO:0000313" key="12">
    <source>
        <dbReference type="Proteomes" id="UP000319578"/>
    </source>
</evidence>
<dbReference type="GO" id="GO:0005886">
    <property type="term" value="C:plasma membrane"/>
    <property type="evidence" value="ECO:0007669"/>
    <property type="project" value="UniProtKB-SubCell"/>
</dbReference>
<proteinExistence type="inferred from homology"/>
<comment type="similarity">
    <text evidence="2">Belongs to the UPF0702 family.</text>
</comment>
<evidence type="ECO:0000256" key="6">
    <source>
        <dbReference type="ARBA" id="ARBA00023136"/>
    </source>
</evidence>
<comment type="caution">
    <text evidence="10">The sequence shown here is derived from an EMBL/GenBank/DDBJ whole genome shotgun (WGS) entry which is preliminary data.</text>
</comment>
<evidence type="ECO:0000313" key="11">
    <source>
        <dbReference type="Proteomes" id="UP000036834"/>
    </source>
</evidence>
<reference evidence="10" key="2">
    <citation type="submission" date="2015-07" db="EMBL/GenBank/DDBJ databases">
        <title>MeaNS - Measles Nucleotide Surveillance Program.</title>
        <authorList>
            <person name="Tran T."/>
            <person name="Druce J."/>
        </authorList>
    </citation>
    <scope>NUCLEOTIDE SEQUENCE</scope>
    <source>
        <strain evidence="10">DSM 9887</strain>
    </source>
</reference>
<evidence type="ECO:0000256" key="3">
    <source>
        <dbReference type="ARBA" id="ARBA00022475"/>
    </source>
</evidence>
<dbReference type="InterPro" id="IPR012452">
    <property type="entry name" value="DUF1657"/>
</dbReference>
<dbReference type="InterPro" id="IPR023090">
    <property type="entry name" value="UPF0702_alpha/beta_dom_sf"/>
</dbReference>
<reference evidence="9 12" key="3">
    <citation type="submission" date="2019-06" db="EMBL/GenBank/DDBJ databases">
        <title>Whole genome shotgun sequence of Brevibacillus reuszeri NBRC 15719.</title>
        <authorList>
            <person name="Hosoyama A."/>
            <person name="Uohara A."/>
            <person name="Ohji S."/>
            <person name="Ichikawa N."/>
        </authorList>
    </citation>
    <scope>NUCLEOTIDE SEQUENCE [LARGE SCALE GENOMIC DNA]</scope>
    <source>
        <strain evidence="9 12">NBRC 15719</strain>
    </source>
</reference>
<dbReference type="EMBL" id="BJON01000026">
    <property type="protein sequence ID" value="GED72231.1"/>
    <property type="molecule type" value="Genomic_DNA"/>
</dbReference>
<protein>
    <submittedName>
        <fullName evidence="10">Membrane protein</fullName>
    </submittedName>
</protein>
<keyword evidence="4 7" id="KW-0812">Transmembrane</keyword>
<dbReference type="Gene3D" id="3.30.240.20">
    <property type="entry name" value="bsu07140 like domains"/>
    <property type="match status" value="2"/>
</dbReference>
<dbReference type="AlphaFoldDB" id="A0A0K9YTY2"/>
<dbReference type="Proteomes" id="UP000319578">
    <property type="component" value="Unassembled WGS sequence"/>
</dbReference>
<gene>
    <name evidence="10" type="ORF">ADS79_09640</name>
    <name evidence="9" type="ORF">BRE01_59330</name>
</gene>
<dbReference type="Proteomes" id="UP000036834">
    <property type="component" value="Unassembled WGS sequence"/>
</dbReference>
<evidence type="ECO:0000259" key="8">
    <source>
        <dbReference type="Pfam" id="PF04239"/>
    </source>
</evidence>
<dbReference type="Pfam" id="PF04239">
    <property type="entry name" value="DUF421"/>
    <property type="match status" value="1"/>
</dbReference>
<dbReference type="PANTHER" id="PTHR34582:SF7">
    <property type="entry name" value="UPF0702 TRANSMEMBRANE PROTEIN YDFS"/>
    <property type="match status" value="1"/>
</dbReference>
<sequence>MPDWLNIVVRSIGALLYLLLLTKILGKRQIKQLTYIEYIVGITIGSIAAFMATEMDGAIYHSLIAMAIFAIFPILMEWLSLKSKILRDFFEGKSTVLIKEGKILEDNLKKERLTSEDLMEQLRIKNVFQVADVEFALLETSGELSVLLKSQNQPVTPMHLELTVSPAEEGQTVIMDGVIMDEPLALAGLNRRWVRKELEKAGVALENVFVGQIVKGGELYLDLYDDKITVPQSQAMKQAFATLKKCQADLELFALDTKDERMKLSYQRDSVELQRIIDQVKPFLIR</sequence>
<keyword evidence="6 7" id="KW-0472">Membrane</keyword>
<dbReference type="PANTHER" id="PTHR34582">
    <property type="entry name" value="UPF0702 TRANSMEMBRANE PROTEIN YCAP"/>
    <property type="match status" value="1"/>
</dbReference>
<dbReference type="InterPro" id="IPR007353">
    <property type="entry name" value="DUF421"/>
</dbReference>
<dbReference type="EMBL" id="LGIQ01000007">
    <property type="protein sequence ID" value="KNB72174.1"/>
    <property type="molecule type" value="Genomic_DNA"/>
</dbReference>
<feature type="domain" description="YetF C-terminal" evidence="8">
    <location>
        <begin position="82"/>
        <end position="213"/>
    </location>
</feature>